<evidence type="ECO:0000256" key="1">
    <source>
        <dbReference type="SAM" id="MobiDB-lite"/>
    </source>
</evidence>
<comment type="caution">
    <text evidence="2">The sequence shown here is derived from an EMBL/GenBank/DDBJ whole genome shotgun (WGS) entry which is preliminary data.</text>
</comment>
<protein>
    <submittedName>
        <fullName evidence="2">Uncharacterized protein</fullName>
    </submittedName>
</protein>
<evidence type="ECO:0000313" key="3">
    <source>
        <dbReference type="Proteomes" id="UP001415857"/>
    </source>
</evidence>
<feature type="region of interest" description="Disordered" evidence="1">
    <location>
        <begin position="25"/>
        <end position="54"/>
    </location>
</feature>
<organism evidence="2 3">
    <name type="scientific">Liquidambar formosana</name>
    <name type="common">Formosan gum</name>
    <dbReference type="NCBI Taxonomy" id="63359"/>
    <lineage>
        <taxon>Eukaryota</taxon>
        <taxon>Viridiplantae</taxon>
        <taxon>Streptophyta</taxon>
        <taxon>Embryophyta</taxon>
        <taxon>Tracheophyta</taxon>
        <taxon>Spermatophyta</taxon>
        <taxon>Magnoliopsida</taxon>
        <taxon>eudicotyledons</taxon>
        <taxon>Gunneridae</taxon>
        <taxon>Pentapetalae</taxon>
        <taxon>Saxifragales</taxon>
        <taxon>Altingiaceae</taxon>
        <taxon>Liquidambar</taxon>
    </lineage>
</organism>
<accession>A0AAP0R7D0</accession>
<proteinExistence type="predicted"/>
<dbReference type="Proteomes" id="UP001415857">
    <property type="component" value="Unassembled WGS sequence"/>
</dbReference>
<name>A0AAP0R7D0_LIQFO</name>
<dbReference type="AlphaFoldDB" id="A0AAP0R7D0"/>
<evidence type="ECO:0000313" key="2">
    <source>
        <dbReference type="EMBL" id="KAK9271995.1"/>
    </source>
</evidence>
<gene>
    <name evidence="2" type="ORF">L1049_002364</name>
</gene>
<reference evidence="2 3" key="1">
    <citation type="journal article" date="2024" name="Plant J.">
        <title>Genome sequences and population genomics reveal climatic adaptation and genomic divergence between two closely related sweetgum species.</title>
        <authorList>
            <person name="Xu W.Q."/>
            <person name="Ren C.Q."/>
            <person name="Zhang X.Y."/>
            <person name="Comes H.P."/>
            <person name="Liu X.H."/>
            <person name="Li Y.G."/>
            <person name="Kettle C.J."/>
            <person name="Jalonen R."/>
            <person name="Gaisberger H."/>
            <person name="Ma Y.Z."/>
            <person name="Qiu Y.X."/>
        </authorList>
    </citation>
    <scope>NUCLEOTIDE SEQUENCE [LARGE SCALE GENOMIC DNA]</scope>
    <source>
        <strain evidence="2">Hangzhou</strain>
    </source>
</reference>
<dbReference type="EMBL" id="JBBPBK010000013">
    <property type="protein sequence ID" value="KAK9271995.1"/>
    <property type="molecule type" value="Genomic_DNA"/>
</dbReference>
<sequence>MDISISIFLNEHYYCSQLNKEGEEEEAKVDNHSHRANIVAPKTENQEMDFTRYA</sequence>
<keyword evidence="3" id="KW-1185">Reference proteome</keyword>